<name>S8B021_PENO1</name>
<dbReference type="HOGENOM" id="CLU_029282_1_2_1"/>
<accession>S8B021</accession>
<protein>
    <submittedName>
        <fullName evidence="7">Uncharacterized protein</fullName>
    </submittedName>
</protein>
<dbReference type="eggNOG" id="KOG1239">
    <property type="taxonomic scope" value="Eukaryota"/>
</dbReference>
<dbReference type="PhylomeDB" id="S8B021"/>
<dbReference type="PANTHER" id="PTHR12428:SF65">
    <property type="entry name" value="CYTOCHROME C OXIDASE ASSEMBLY PROTEIN COX18, MITOCHONDRIAL"/>
    <property type="match status" value="1"/>
</dbReference>
<evidence type="ECO:0000256" key="4">
    <source>
        <dbReference type="ARBA" id="ARBA00022989"/>
    </source>
</evidence>
<evidence type="ECO:0000313" key="8">
    <source>
        <dbReference type="Proteomes" id="UP000019376"/>
    </source>
</evidence>
<evidence type="ECO:0000256" key="5">
    <source>
        <dbReference type="ARBA" id="ARBA00023136"/>
    </source>
</evidence>
<evidence type="ECO:0000313" key="7">
    <source>
        <dbReference type="EMBL" id="EPS27642.1"/>
    </source>
</evidence>
<keyword evidence="4" id="KW-1133">Transmembrane helix</keyword>
<evidence type="ECO:0000256" key="6">
    <source>
        <dbReference type="SAM" id="MobiDB-lite"/>
    </source>
</evidence>
<keyword evidence="5" id="KW-0472">Membrane</keyword>
<proteinExistence type="inferred from homology"/>
<dbReference type="OrthoDB" id="2148490at2759"/>
<reference evidence="7 8" key="1">
    <citation type="journal article" date="2013" name="PLoS ONE">
        <title>Genomic and secretomic analyses reveal unique features of the lignocellulolytic enzyme system of Penicillium decumbens.</title>
        <authorList>
            <person name="Liu G."/>
            <person name="Zhang L."/>
            <person name="Wei X."/>
            <person name="Zou G."/>
            <person name="Qin Y."/>
            <person name="Ma L."/>
            <person name="Li J."/>
            <person name="Zheng H."/>
            <person name="Wang S."/>
            <person name="Wang C."/>
            <person name="Xun L."/>
            <person name="Zhao G.-P."/>
            <person name="Zhou Z."/>
            <person name="Qu Y."/>
        </authorList>
    </citation>
    <scope>NUCLEOTIDE SEQUENCE [LARGE SCALE GENOMIC DNA]</scope>
    <source>
        <strain evidence="8">114-2 / CGMCC 5302</strain>
    </source>
</reference>
<dbReference type="GO" id="GO:0005743">
    <property type="term" value="C:mitochondrial inner membrane"/>
    <property type="evidence" value="ECO:0007669"/>
    <property type="project" value="TreeGrafter"/>
</dbReference>
<dbReference type="InterPro" id="IPR001708">
    <property type="entry name" value="YidC/ALB3/OXA1/COX18"/>
</dbReference>
<dbReference type="GO" id="GO:0032979">
    <property type="term" value="P:protein insertion into mitochondrial inner membrane from matrix"/>
    <property type="evidence" value="ECO:0007669"/>
    <property type="project" value="TreeGrafter"/>
</dbReference>
<dbReference type="PANTHER" id="PTHR12428">
    <property type="entry name" value="OXA1"/>
    <property type="match status" value="1"/>
</dbReference>
<dbReference type="AlphaFoldDB" id="S8B021"/>
<keyword evidence="8" id="KW-1185">Reference proteome</keyword>
<evidence type="ECO:0000256" key="2">
    <source>
        <dbReference type="ARBA" id="ARBA00009877"/>
    </source>
</evidence>
<evidence type="ECO:0000256" key="3">
    <source>
        <dbReference type="ARBA" id="ARBA00022692"/>
    </source>
</evidence>
<dbReference type="GO" id="GO:0033617">
    <property type="term" value="P:mitochondrial respiratory chain complex IV assembly"/>
    <property type="evidence" value="ECO:0007669"/>
    <property type="project" value="TreeGrafter"/>
</dbReference>
<dbReference type="Proteomes" id="UP000019376">
    <property type="component" value="Unassembled WGS sequence"/>
</dbReference>
<dbReference type="GO" id="GO:0032977">
    <property type="term" value="F:membrane insertase activity"/>
    <property type="evidence" value="ECO:0007669"/>
    <property type="project" value="InterPro"/>
</dbReference>
<evidence type="ECO:0000256" key="1">
    <source>
        <dbReference type="ARBA" id="ARBA00004141"/>
    </source>
</evidence>
<comment type="subcellular location">
    <subcellularLocation>
        <location evidence="1">Membrane</location>
        <topology evidence="1">Multi-pass membrane protein</topology>
    </subcellularLocation>
</comment>
<dbReference type="STRING" id="933388.S8B021"/>
<gene>
    <name evidence="7" type="ORF">PDE_02586</name>
</gene>
<organism evidence="7 8">
    <name type="scientific">Penicillium oxalicum (strain 114-2 / CGMCC 5302)</name>
    <name type="common">Penicillium decumbens</name>
    <dbReference type="NCBI Taxonomy" id="933388"/>
    <lineage>
        <taxon>Eukaryota</taxon>
        <taxon>Fungi</taxon>
        <taxon>Dikarya</taxon>
        <taxon>Ascomycota</taxon>
        <taxon>Pezizomycotina</taxon>
        <taxon>Eurotiomycetes</taxon>
        <taxon>Eurotiomycetidae</taxon>
        <taxon>Eurotiales</taxon>
        <taxon>Aspergillaceae</taxon>
        <taxon>Penicillium</taxon>
    </lineage>
</organism>
<comment type="similarity">
    <text evidence="2">Belongs to the OXA1/ALB3/YidC family.</text>
</comment>
<keyword evidence="3" id="KW-0812">Transmembrane</keyword>
<dbReference type="EMBL" id="KB644410">
    <property type="protein sequence ID" value="EPS27642.1"/>
    <property type="molecule type" value="Genomic_DNA"/>
</dbReference>
<feature type="region of interest" description="Disordered" evidence="6">
    <location>
        <begin position="1"/>
        <end position="26"/>
    </location>
</feature>
<sequence length="353" mass="39672">MSAGRRKFHARELETSQDSQNLRPSRLARGPLPLAARSHVRHFHPTKPAPWINEALDASAAVIHGVHNTTGLPWVASIPLTALLVRTVVGLPLQMYIKSHARRERDIAPLKQAWATWSSSEKKKRSKGVSDVAVVPKISDINRQYSASITALQRRWNISTMYRFAPFLQLPVWIMFMESIRGMSGNKNGLIPWLLSLVEGNTDATNSLHLTIEPTFANEGALWFPDLLAGDSTGILPVVLATSILLNIQTGWKSTARADLADMPRLEMFRAVSFNGLRLFVQILSLNVGLSSWFYEMPVALIIYWISSSNIATLQTYLLEKNMFMKPPLPLASRRFVHFNDPNAQDPFQIKLR</sequence>